<reference evidence="3 4" key="1">
    <citation type="submission" date="2024-09" db="EMBL/GenBank/DDBJ databases">
        <authorList>
            <person name="Sun Q."/>
            <person name="Mori K."/>
        </authorList>
    </citation>
    <scope>NUCLEOTIDE SEQUENCE [LARGE SCALE GENOMIC DNA]</scope>
    <source>
        <strain evidence="3 4">JCM 13503</strain>
    </source>
</reference>
<evidence type="ECO:0000313" key="4">
    <source>
        <dbReference type="Proteomes" id="UP001589733"/>
    </source>
</evidence>
<organism evidence="3 4">
    <name type="scientific">Deinococcus oregonensis</name>
    <dbReference type="NCBI Taxonomy" id="1805970"/>
    <lineage>
        <taxon>Bacteria</taxon>
        <taxon>Thermotogati</taxon>
        <taxon>Deinococcota</taxon>
        <taxon>Deinococci</taxon>
        <taxon>Deinococcales</taxon>
        <taxon>Deinococcaceae</taxon>
        <taxon>Deinococcus</taxon>
    </lineage>
</organism>
<dbReference type="Pfam" id="PF01370">
    <property type="entry name" value="Epimerase"/>
    <property type="match status" value="1"/>
</dbReference>
<feature type="domain" description="NAD-dependent epimerase/dehydratase" evidence="2">
    <location>
        <begin position="14"/>
        <end position="226"/>
    </location>
</feature>
<dbReference type="RefSeq" id="WP_380015576.1">
    <property type="nucleotide sequence ID" value="NZ_JBHLYR010000063.1"/>
</dbReference>
<proteinExistence type="inferred from homology"/>
<dbReference type="SUPFAM" id="SSF51735">
    <property type="entry name" value="NAD(P)-binding Rossmann-fold domains"/>
    <property type="match status" value="1"/>
</dbReference>
<dbReference type="InterPro" id="IPR036291">
    <property type="entry name" value="NAD(P)-bd_dom_sf"/>
</dbReference>
<evidence type="ECO:0000256" key="1">
    <source>
        <dbReference type="ARBA" id="ARBA00007637"/>
    </source>
</evidence>
<keyword evidence="4" id="KW-1185">Reference proteome</keyword>
<sequence>MKPTPAQAPPLTRVLLLGGGGFVGLHIGRRLRQQPDLLTLLGPPRAQLDLRRASASAWDSLITAARPDVIINAAGRVSGTPQDLFDGNMLVVSGLLASLNRLQQWPWLVHLGSAAEYGVTAPNSPVKEDLPCHPVSPYGVGKLAATQLILEALHWNTARGVVLRVFNPLGAGQSGATLPGHAASLLREAMRHSGSTISFGDLSSKRDYIDVRDVARAAVFVARLGRQLEDSALPTSQVPAVLNVGSGQARPSRDVVTGLAQLAGFTGRITETAPNSPRSDMVQCQQADIQRLCALGWSPHYTFGDALHDLWSTPPSADWDMPSAFPASQLASVALSPAPKESLHEKSRI</sequence>
<name>A0ABV6B807_9DEIO</name>
<dbReference type="Gene3D" id="3.40.50.720">
    <property type="entry name" value="NAD(P)-binding Rossmann-like Domain"/>
    <property type="match status" value="1"/>
</dbReference>
<protein>
    <submittedName>
        <fullName evidence="3">NAD-dependent epimerase/dehydratase family protein</fullName>
    </submittedName>
</protein>
<accession>A0ABV6B807</accession>
<comment type="similarity">
    <text evidence="1">Belongs to the NAD(P)-dependent epimerase/dehydratase family.</text>
</comment>
<gene>
    <name evidence="3" type="ORF">ACFFLM_21570</name>
</gene>
<dbReference type="InterPro" id="IPR001509">
    <property type="entry name" value="Epimerase_deHydtase"/>
</dbReference>
<dbReference type="Proteomes" id="UP001589733">
    <property type="component" value="Unassembled WGS sequence"/>
</dbReference>
<dbReference type="EMBL" id="JBHLYR010000063">
    <property type="protein sequence ID" value="MFB9994551.1"/>
    <property type="molecule type" value="Genomic_DNA"/>
</dbReference>
<evidence type="ECO:0000259" key="2">
    <source>
        <dbReference type="Pfam" id="PF01370"/>
    </source>
</evidence>
<evidence type="ECO:0000313" key="3">
    <source>
        <dbReference type="EMBL" id="MFB9994551.1"/>
    </source>
</evidence>
<dbReference type="PANTHER" id="PTHR43000">
    <property type="entry name" value="DTDP-D-GLUCOSE 4,6-DEHYDRATASE-RELATED"/>
    <property type="match status" value="1"/>
</dbReference>
<comment type="caution">
    <text evidence="3">The sequence shown here is derived from an EMBL/GenBank/DDBJ whole genome shotgun (WGS) entry which is preliminary data.</text>
</comment>